<dbReference type="OrthoDB" id="10255522at2759"/>
<reference evidence="3" key="1">
    <citation type="submission" date="2021-06" db="EMBL/GenBank/DDBJ databases">
        <authorList>
            <person name="Kallberg Y."/>
            <person name="Tangrot J."/>
            <person name="Rosling A."/>
        </authorList>
    </citation>
    <scope>NUCLEOTIDE SEQUENCE</scope>
    <source>
        <strain evidence="3">MA453B</strain>
    </source>
</reference>
<accession>A0A9N9K5P4</accession>
<proteinExistence type="predicted"/>
<keyword evidence="4" id="KW-1185">Reference proteome</keyword>
<evidence type="ECO:0000313" key="3">
    <source>
        <dbReference type="EMBL" id="CAG8813079.1"/>
    </source>
</evidence>
<gene>
    <name evidence="3" type="ORF">DERYTH_LOCUS25740</name>
</gene>
<sequence length="251" mass="29303">MENNKIQSSLFEKNNSCETSSSPCNDPCEKLLVCNVFHEEPSSYTESNCPISNSDSRTSSLSSISNSSENDLFMHVSGTTRKSTSSNNDNSELPLDALMDNLFINTHKSILDLKNYVRKLESDLIKQDKKLKEQNESMKQFNKQTEIIEQLEKQNKGLKTQNEELKTQNKELIPQNKELKTQYKMLEMHNEELKKQNEELKTQNKELKKNNEELKKNREELGKNNEEIGKNYKELKKWNETQNEELKFNKL</sequence>
<feature type="region of interest" description="Disordered" evidence="2">
    <location>
        <begin position="1"/>
        <end position="23"/>
    </location>
</feature>
<keyword evidence="1" id="KW-0175">Coiled coil</keyword>
<evidence type="ECO:0000256" key="2">
    <source>
        <dbReference type="SAM" id="MobiDB-lite"/>
    </source>
</evidence>
<dbReference type="Proteomes" id="UP000789405">
    <property type="component" value="Unassembled WGS sequence"/>
</dbReference>
<evidence type="ECO:0000313" key="4">
    <source>
        <dbReference type="Proteomes" id="UP000789405"/>
    </source>
</evidence>
<name>A0A9N9K5P4_9GLOM</name>
<dbReference type="EMBL" id="CAJVPY010049642">
    <property type="protein sequence ID" value="CAG8813079.1"/>
    <property type="molecule type" value="Genomic_DNA"/>
</dbReference>
<feature type="compositionally biased region" description="Low complexity" evidence="2">
    <location>
        <begin position="52"/>
        <end position="66"/>
    </location>
</feature>
<feature type="non-terminal residue" evidence="3">
    <location>
        <position position="251"/>
    </location>
</feature>
<comment type="caution">
    <text evidence="3">The sequence shown here is derived from an EMBL/GenBank/DDBJ whole genome shotgun (WGS) entry which is preliminary data.</text>
</comment>
<feature type="coiled-coil region" evidence="1">
    <location>
        <begin position="117"/>
        <end position="231"/>
    </location>
</feature>
<evidence type="ECO:0000256" key="1">
    <source>
        <dbReference type="SAM" id="Coils"/>
    </source>
</evidence>
<feature type="region of interest" description="Disordered" evidence="2">
    <location>
        <begin position="43"/>
        <end position="66"/>
    </location>
</feature>
<dbReference type="AlphaFoldDB" id="A0A9N9K5P4"/>
<protein>
    <submittedName>
        <fullName evidence="3">21645_t:CDS:1</fullName>
    </submittedName>
</protein>
<organism evidence="3 4">
    <name type="scientific">Dentiscutata erythropus</name>
    <dbReference type="NCBI Taxonomy" id="1348616"/>
    <lineage>
        <taxon>Eukaryota</taxon>
        <taxon>Fungi</taxon>
        <taxon>Fungi incertae sedis</taxon>
        <taxon>Mucoromycota</taxon>
        <taxon>Glomeromycotina</taxon>
        <taxon>Glomeromycetes</taxon>
        <taxon>Diversisporales</taxon>
        <taxon>Gigasporaceae</taxon>
        <taxon>Dentiscutata</taxon>
    </lineage>
</organism>
<dbReference type="Gene3D" id="1.20.5.1700">
    <property type="match status" value="1"/>
</dbReference>